<feature type="transmembrane region" description="Helical" evidence="1">
    <location>
        <begin position="21"/>
        <end position="44"/>
    </location>
</feature>
<keyword evidence="4" id="KW-1185">Reference proteome</keyword>
<dbReference type="Gene3D" id="3.30.565.10">
    <property type="entry name" value="Histidine kinase-like ATPase, C-terminal domain"/>
    <property type="match status" value="1"/>
</dbReference>
<dbReference type="RefSeq" id="WP_186954819.1">
    <property type="nucleotide sequence ID" value="NZ_JACOFX010000009.1"/>
</dbReference>
<feature type="transmembrane region" description="Helical" evidence="1">
    <location>
        <begin position="64"/>
        <end position="82"/>
    </location>
</feature>
<dbReference type="EMBL" id="JACOFX010000009">
    <property type="protein sequence ID" value="MBC3909291.1"/>
    <property type="molecule type" value="Genomic_DNA"/>
</dbReference>
<dbReference type="PANTHER" id="PTHR34220:SF7">
    <property type="entry name" value="SENSOR HISTIDINE KINASE YPDA"/>
    <property type="match status" value="1"/>
</dbReference>
<evidence type="ECO:0000313" key="3">
    <source>
        <dbReference type="EMBL" id="MBC3909291.1"/>
    </source>
</evidence>
<sequence>MRIITNSVRKIHGDKPGNKAIYLTLAFTLLIWLLIASLHCLAFYKDTLRTRPDAKMSFEYITILPGYILLAAISCGFAIAFSTKNENWPSSKDMLLSACLTIVLGLPVLSGLAVFMDTTLNHPAYTMQAALSKRPGFFYFTDAALLLFSYLMQAAYAFWLKSQAENLAYIQQNNESLALRLRLLQGQLKPHFLFNALNSISALVRTADRQLASSALEKLSELLRYVVHSGKHEWLSVADEIAFTKAYLDMQMLRYGERASMSWNMANEAWQDLACPPLLFQPLVENAIHHGVEQNHEICHLQIELARKNDMLEFRISNPLFKQTCNKKGHGLGLSASRDRLAILYGSRATLKTTAATDSYTAILEFPLLLLKHA</sequence>
<organism evidence="3 4">
    <name type="scientific">Undibacterium umbellatum</name>
    <dbReference type="NCBI Taxonomy" id="2762300"/>
    <lineage>
        <taxon>Bacteria</taxon>
        <taxon>Pseudomonadati</taxon>
        <taxon>Pseudomonadota</taxon>
        <taxon>Betaproteobacteria</taxon>
        <taxon>Burkholderiales</taxon>
        <taxon>Oxalobacteraceae</taxon>
        <taxon>Undibacterium</taxon>
    </lineage>
</organism>
<dbReference type="InterPro" id="IPR010559">
    <property type="entry name" value="Sig_transdc_His_kin_internal"/>
</dbReference>
<keyword evidence="1" id="KW-0812">Transmembrane</keyword>
<dbReference type="Pfam" id="PF06580">
    <property type="entry name" value="His_kinase"/>
    <property type="match status" value="1"/>
</dbReference>
<dbReference type="GO" id="GO:0016301">
    <property type="term" value="F:kinase activity"/>
    <property type="evidence" value="ECO:0007669"/>
    <property type="project" value="UniProtKB-KW"/>
</dbReference>
<protein>
    <submittedName>
        <fullName evidence="3">Histidine kinase</fullName>
    </submittedName>
</protein>
<dbReference type="PANTHER" id="PTHR34220">
    <property type="entry name" value="SENSOR HISTIDINE KINASE YPDA"/>
    <property type="match status" value="1"/>
</dbReference>
<dbReference type="SUPFAM" id="SSF55874">
    <property type="entry name" value="ATPase domain of HSP90 chaperone/DNA topoisomerase II/histidine kinase"/>
    <property type="match status" value="1"/>
</dbReference>
<dbReference type="InterPro" id="IPR050640">
    <property type="entry name" value="Bact_2-comp_sensor_kinase"/>
</dbReference>
<feature type="transmembrane region" description="Helical" evidence="1">
    <location>
        <begin position="136"/>
        <end position="159"/>
    </location>
</feature>
<feature type="domain" description="Signal transduction histidine kinase internal region" evidence="2">
    <location>
        <begin position="180"/>
        <end position="258"/>
    </location>
</feature>
<keyword evidence="3" id="KW-0808">Transferase</keyword>
<evidence type="ECO:0000256" key="1">
    <source>
        <dbReference type="SAM" id="Phobius"/>
    </source>
</evidence>
<gene>
    <name evidence="3" type="ORF">H8L47_17170</name>
</gene>
<keyword evidence="3" id="KW-0418">Kinase</keyword>
<evidence type="ECO:0000313" key="4">
    <source>
        <dbReference type="Proteomes" id="UP000646911"/>
    </source>
</evidence>
<reference evidence="3 4" key="1">
    <citation type="submission" date="2020-08" db="EMBL/GenBank/DDBJ databases">
        <title>Novel species isolated from subtropical streams in China.</title>
        <authorList>
            <person name="Lu H."/>
        </authorList>
    </citation>
    <scope>NUCLEOTIDE SEQUENCE [LARGE SCALE GENOMIC DNA]</scope>
    <source>
        <strain evidence="3 4">NL8W</strain>
    </source>
</reference>
<accession>A0ABR6ZC00</accession>
<dbReference type="Proteomes" id="UP000646911">
    <property type="component" value="Unassembled WGS sequence"/>
</dbReference>
<comment type="caution">
    <text evidence="3">The sequence shown here is derived from an EMBL/GenBank/DDBJ whole genome shotgun (WGS) entry which is preliminary data.</text>
</comment>
<keyword evidence="1" id="KW-0472">Membrane</keyword>
<dbReference type="InterPro" id="IPR036890">
    <property type="entry name" value="HATPase_C_sf"/>
</dbReference>
<proteinExistence type="predicted"/>
<name>A0ABR6ZC00_9BURK</name>
<feature type="transmembrane region" description="Helical" evidence="1">
    <location>
        <begin position="94"/>
        <end position="116"/>
    </location>
</feature>
<evidence type="ECO:0000259" key="2">
    <source>
        <dbReference type="Pfam" id="PF06580"/>
    </source>
</evidence>
<keyword evidence="1" id="KW-1133">Transmembrane helix</keyword>